<keyword evidence="8" id="KW-1185">Reference proteome</keyword>
<organism evidence="7 8">
    <name type="scientific">Anaeromyxobacter dehalogenans (strain ATCC BAA-258 / DSM 21875 / 2CP-1)</name>
    <dbReference type="NCBI Taxonomy" id="455488"/>
    <lineage>
        <taxon>Bacteria</taxon>
        <taxon>Pseudomonadati</taxon>
        <taxon>Myxococcota</taxon>
        <taxon>Myxococcia</taxon>
        <taxon>Myxococcales</taxon>
        <taxon>Cystobacterineae</taxon>
        <taxon>Anaeromyxobacteraceae</taxon>
        <taxon>Anaeromyxobacter</taxon>
    </lineage>
</organism>
<dbReference type="Pfam" id="PF01694">
    <property type="entry name" value="Rhomboid"/>
    <property type="match status" value="1"/>
</dbReference>
<accession>B8J7U9</accession>
<dbReference type="InterPro" id="IPR035952">
    <property type="entry name" value="Rhomboid-like_sf"/>
</dbReference>
<dbReference type="KEGG" id="acp:A2cp1_0082"/>
<comment type="subcellular location">
    <subcellularLocation>
        <location evidence="1">Membrane</location>
        <topology evidence="1">Multi-pass membrane protein</topology>
    </subcellularLocation>
</comment>
<dbReference type="AlphaFoldDB" id="B8J7U9"/>
<dbReference type="HOGENOM" id="CLU_1136207_0_0_7"/>
<evidence type="ECO:0000313" key="8">
    <source>
        <dbReference type="Proteomes" id="UP000007089"/>
    </source>
</evidence>
<evidence type="ECO:0000256" key="1">
    <source>
        <dbReference type="ARBA" id="ARBA00004141"/>
    </source>
</evidence>
<dbReference type="RefSeq" id="WP_012631531.1">
    <property type="nucleotide sequence ID" value="NC_011891.1"/>
</dbReference>
<gene>
    <name evidence="7" type="ordered locus">A2cp1_0082</name>
</gene>
<evidence type="ECO:0000313" key="7">
    <source>
        <dbReference type="EMBL" id="ACL63441.1"/>
    </source>
</evidence>
<dbReference type="GO" id="GO:0016020">
    <property type="term" value="C:membrane"/>
    <property type="evidence" value="ECO:0007669"/>
    <property type="project" value="UniProtKB-SubCell"/>
</dbReference>
<name>B8J7U9_ANAD2</name>
<dbReference type="GO" id="GO:0004252">
    <property type="term" value="F:serine-type endopeptidase activity"/>
    <property type="evidence" value="ECO:0007669"/>
    <property type="project" value="InterPro"/>
</dbReference>
<reference evidence="7" key="1">
    <citation type="submission" date="2009-01" db="EMBL/GenBank/DDBJ databases">
        <title>Complete sequence of Anaeromyxobacter dehalogenans 2CP-1.</title>
        <authorList>
            <consortium name="US DOE Joint Genome Institute"/>
            <person name="Lucas S."/>
            <person name="Copeland A."/>
            <person name="Lapidus A."/>
            <person name="Glavina del Rio T."/>
            <person name="Dalin E."/>
            <person name="Tice H."/>
            <person name="Bruce D."/>
            <person name="Goodwin L."/>
            <person name="Pitluck S."/>
            <person name="Saunders E."/>
            <person name="Brettin T."/>
            <person name="Detter J.C."/>
            <person name="Han C."/>
            <person name="Larimer F."/>
            <person name="Land M."/>
            <person name="Hauser L."/>
            <person name="Kyrpides N."/>
            <person name="Ovchinnikova G."/>
            <person name="Beliaev A.S."/>
            <person name="Richardson P."/>
        </authorList>
    </citation>
    <scope>NUCLEOTIDE SEQUENCE</scope>
    <source>
        <strain evidence="7">2CP-1</strain>
    </source>
</reference>
<dbReference type="EMBL" id="CP001359">
    <property type="protein sequence ID" value="ACL63441.1"/>
    <property type="molecule type" value="Genomic_DNA"/>
</dbReference>
<evidence type="ECO:0000256" key="3">
    <source>
        <dbReference type="ARBA" id="ARBA00022989"/>
    </source>
</evidence>
<proteinExistence type="predicted"/>
<feature type="transmembrane region" description="Helical" evidence="5">
    <location>
        <begin position="127"/>
        <end position="145"/>
    </location>
</feature>
<dbReference type="InterPro" id="IPR022764">
    <property type="entry name" value="Peptidase_S54_rhomboid_dom"/>
</dbReference>
<feature type="transmembrane region" description="Helical" evidence="5">
    <location>
        <begin position="182"/>
        <end position="199"/>
    </location>
</feature>
<feature type="transmembrane region" description="Helical" evidence="5">
    <location>
        <begin position="61"/>
        <end position="85"/>
    </location>
</feature>
<feature type="domain" description="Peptidase S54 rhomboid" evidence="6">
    <location>
        <begin position="55"/>
        <end position="200"/>
    </location>
</feature>
<keyword evidence="3 5" id="KW-1133">Transmembrane helix</keyword>
<dbReference type="Gene3D" id="1.20.1540.10">
    <property type="entry name" value="Rhomboid-like"/>
    <property type="match status" value="1"/>
</dbReference>
<dbReference type="Proteomes" id="UP000007089">
    <property type="component" value="Chromosome"/>
</dbReference>
<evidence type="ECO:0000256" key="5">
    <source>
        <dbReference type="SAM" id="Phobius"/>
    </source>
</evidence>
<feature type="transmembrane region" description="Helical" evidence="5">
    <location>
        <begin position="97"/>
        <end position="121"/>
    </location>
</feature>
<evidence type="ECO:0000259" key="6">
    <source>
        <dbReference type="Pfam" id="PF01694"/>
    </source>
</evidence>
<sequence length="246" mass="27123">MRSRRSPDLGSAFTFGGRIPSGLGLLLVLILVATVGSWVTRDDTWAALVPGLVLRGQVWRLVSWAFVQNDPLTLLFGGFMLYSIGQQLAFTWSERRLVGTFLGLAAGATAVTVVAALLWFPADRPHLGMWPVVNALLLMWAMMYPDRQVSIWGVLPLTGKTLALLVVFGTVLYGLAGGGLPGLGAFVPHFAALALGFALSRGGRMPTRRWKLQAREWWAEREFRRRSKHLKVIGKDGKGEPPRWMN</sequence>
<protein>
    <submittedName>
        <fullName evidence="7">Rhomboid family protein</fullName>
    </submittedName>
</protein>
<feature type="transmembrane region" description="Helical" evidence="5">
    <location>
        <begin position="21"/>
        <end position="41"/>
    </location>
</feature>
<keyword evidence="4 5" id="KW-0472">Membrane</keyword>
<feature type="transmembrane region" description="Helical" evidence="5">
    <location>
        <begin position="157"/>
        <end position="176"/>
    </location>
</feature>
<keyword evidence="2 5" id="KW-0812">Transmembrane</keyword>
<evidence type="ECO:0000256" key="2">
    <source>
        <dbReference type="ARBA" id="ARBA00022692"/>
    </source>
</evidence>
<evidence type="ECO:0000256" key="4">
    <source>
        <dbReference type="ARBA" id="ARBA00023136"/>
    </source>
</evidence>
<dbReference type="SUPFAM" id="SSF144091">
    <property type="entry name" value="Rhomboid-like"/>
    <property type="match status" value="1"/>
</dbReference>